<evidence type="ECO:0000313" key="2">
    <source>
        <dbReference type="Proteomes" id="UP000001072"/>
    </source>
</evidence>
<organism evidence="2">
    <name type="scientific">Melampsora larici-populina (strain 98AG31 / pathotype 3-4-7)</name>
    <name type="common">Poplar leaf rust fungus</name>
    <dbReference type="NCBI Taxonomy" id="747676"/>
    <lineage>
        <taxon>Eukaryota</taxon>
        <taxon>Fungi</taxon>
        <taxon>Dikarya</taxon>
        <taxon>Basidiomycota</taxon>
        <taxon>Pucciniomycotina</taxon>
        <taxon>Pucciniomycetes</taxon>
        <taxon>Pucciniales</taxon>
        <taxon>Melampsoraceae</taxon>
        <taxon>Melampsora</taxon>
    </lineage>
</organism>
<sequence>MCHWAEHGMLERSSSFKPRNAHMTFQTEWMTRQLLSRDEDNNVHSGGLLSNVTYKFFANGHLLSTSMYNKDLRRWIPILFTWLRSLTEEHYSAHFETLMSQIKAADMTAAERDTLVRQVVDFSAAQKNGFIMAYMEVFQETDRAVALDKLKGCEEHFRAQVTRVKRNRNIIPADNEFEKAARGLMKPDKPGGLNCDEKIAQMRKNFPKAKRWLEWWTAANIKAMIFKARPKRIDYDGLCTNMPATTNAQESLHRVYYMITPISEGNCTIAIGLIQLYALALSLERDHKDRLRGVPIGYGEENKSYKKVAQILGWSKEPRNFRETKSDGRPPDTTLALLGPLKKLGRPKGSTNIDRNPVTTYPGFSSSTAIGRQNQCWLNSMTECLYAVHTAVWYSRETGQPGRSVRKVRSRAFYQ</sequence>
<dbReference type="RefSeq" id="XP_007413113.1">
    <property type="nucleotide sequence ID" value="XM_007413051.1"/>
</dbReference>
<proteinExistence type="predicted"/>
<dbReference type="AlphaFoldDB" id="F4RVI0"/>
<accession>F4RVI0</accession>
<dbReference type="EMBL" id="GL883123">
    <property type="protein sequence ID" value="EGG03666.1"/>
    <property type="molecule type" value="Genomic_DNA"/>
</dbReference>
<dbReference type="HOGENOM" id="CLU_662353_0_0_1"/>
<name>F4RVI0_MELLP</name>
<gene>
    <name evidence="1" type="ORF">MELLADRAFT_90037</name>
</gene>
<dbReference type="OrthoDB" id="2506334at2759"/>
<protein>
    <submittedName>
        <fullName evidence="1">Uncharacterized protein</fullName>
    </submittedName>
</protein>
<dbReference type="KEGG" id="mlr:MELLADRAFT_90037"/>
<dbReference type="Proteomes" id="UP000001072">
    <property type="component" value="Unassembled WGS sequence"/>
</dbReference>
<dbReference type="eggNOG" id="ENOG502S7P8">
    <property type="taxonomic scope" value="Eukaryota"/>
</dbReference>
<dbReference type="VEuPathDB" id="FungiDB:MELLADRAFT_90037"/>
<reference evidence="2" key="1">
    <citation type="journal article" date="2011" name="Proc. Natl. Acad. Sci. U.S.A.">
        <title>Obligate biotrophy features unraveled by the genomic analysis of rust fungi.</title>
        <authorList>
            <person name="Duplessis S."/>
            <person name="Cuomo C.A."/>
            <person name="Lin Y.-C."/>
            <person name="Aerts A."/>
            <person name="Tisserant E."/>
            <person name="Veneault-Fourrey C."/>
            <person name="Joly D.L."/>
            <person name="Hacquard S."/>
            <person name="Amselem J."/>
            <person name="Cantarel B.L."/>
            <person name="Chiu R."/>
            <person name="Coutinho P.M."/>
            <person name="Feau N."/>
            <person name="Field M."/>
            <person name="Frey P."/>
            <person name="Gelhaye E."/>
            <person name="Goldberg J."/>
            <person name="Grabherr M.G."/>
            <person name="Kodira C.D."/>
            <person name="Kohler A."/>
            <person name="Kuees U."/>
            <person name="Lindquist E.A."/>
            <person name="Lucas S.M."/>
            <person name="Mago R."/>
            <person name="Mauceli E."/>
            <person name="Morin E."/>
            <person name="Murat C."/>
            <person name="Pangilinan J.L."/>
            <person name="Park R."/>
            <person name="Pearson M."/>
            <person name="Quesneville H."/>
            <person name="Rouhier N."/>
            <person name="Sakthikumar S."/>
            <person name="Salamov A.A."/>
            <person name="Schmutz J."/>
            <person name="Selles B."/>
            <person name="Shapiro H."/>
            <person name="Tanguay P."/>
            <person name="Tuskan G.A."/>
            <person name="Henrissat B."/>
            <person name="Van de Peer Y."/>
            <person name="Rouze P."/>
            <person name="Ellis J.G."/>
            <person name="Dodds P.N."/>
            <person name="Schein J.E."/>
            <person name="Zhong S."/>
            <person name="Hamelin R.C."/>
            <person name="Grigoriev I.V."/>
            <person name="Szabo L.J."/>
            <person name="Martin F."/>
        </authorList>
    </citation>
    <scope>NUCLEOTIDE SEQUENCE [LARGE SCALE GENOMIC DNA]</scope>
    <source>
        <strain evidence="2">98AG31 / pathotype 3-4-7</strain>
    </source>
</reference>
<evidence type="ECO:0000313" key="1">
    <source>
        <dbReference type="EMBL" id="EGG03666.1"/>
    </source>
</evidence>
<dbReference type="InParanoid" id="F4RVI0"/>
<dbReference type="GeneID" id="18935414"/>
<keyword evidence="2" id="KW-1185">Reference proteome</keyword>